<proteinExistence type="predicted"/>
<evidence type="ECO:0000313" key="4">
    <source>
        <dbReference type="EMBL" id="GGI66224.1"/>
    </source>
</evidence>
<dbReference type="RefSeq" id="WP_188368056.1">
    <property type="nucleotide sequence ID" value="NZ_BMDT01000009.1"/>
</dbReference>
<dbReference type="GO" id="GO:0003700">
    <property type="term" value="F:DNA-binding transcription factor activity"/>
    <property type="evidence" value="ECO:0007669"/>
    <property type="project" value="InterPro"/>
</dbReference>
<evidence type="ECO:0000313" key="5">
    <source>
        <dbReference type="Proteomes" id="UP000622610"/>
    </source>
</evidence>
<dbReference type="PANTHER" id="PTHR33164">
    <property type="entry name" value="TRANSCRIPTIONAL REGULATOR, MARR FAMILY"/>
    <property type="match status" value="1"/>
</dbReference>
<evidence type="ECO:0000259" key="3">
    <source>
        <dbReference type="PROSITE" id="PS50995"/>
    </source>
</evidence>
<dbReference type="InterPro" id="IPR000835">
    <property type="entry name" value="HTH_MarR-typ"/>
</dbReference>
<dbReference type="SUPFAM" id="SSF46785">
    <property type="entry name" value="Winged helix' DNA-binding domain"/>
    <property type="match status" value="1"/>
</dbReference>
<dbReference type="Gene3D" id="1.10.10.10">
    <property type="entry name" value="Winged helix-like DNA-binding domain superfamily/Winged helix DNA-binding domain"/>
    <property type="match status" value="1"/>
</dbReference>
<dbReference type="Pfam" id="PF01047">
    <property type="entry name" value="MarR"/>
    <property type="match status" value="1"/>
</dbReference>
<dbReference type="Proteomes" id="UP000622610">
    <property type="component" value="Unassembled WGS sequence"/>
</dbReference>
<keyword evidence="2" id="KW-0804">Transcription</keyword>
<keyword evidence="1" id="KW-0805">Transcription regulation</keyword>
<organism evidence="4 5">
    <name type="scientific">Enterococcus alcedinis</name>
    <dbReference type="NCBI Taxonomy" id="1274384"/>
    <lineage>
        <taxon>Bacteria</taxon>
        <taxon>Bacillati</taxon>
        <taxon>Bacillota</taxon>
        <taxon>Bacilli</taxon>
        <taxon>Lactobacillales</taxon>
        <taxon>Enterococcaceae</taxon>
        <taxon>Enterococcus</taxon>
    </lineage>
</organism>
<reference evidence="4" key="2">
    <citation type="submission" date="2020-09" db="EMBL/GenBank/DDBJ databases">
        <authorList>
            <person name="Sun Q."/>
            <person name="Sedlacek I."/>
        </authorList>
    </citation>
    <scope>NUCLEOTIDE SEQUENCE</scope>
    <source>
        <strain evidence="4">CCM 8433</strain>
    </source>
</reference>
<comment type="caution">
    <text evidence="4">The sequence shown here is derived from an EMBL/GenBank/DDBJ whole genome shotgun (WGS) entry which is preliminary data.</text>
</comment>
<evidence type="ECO:0000256" key="2">
    <source>
        <dbReference type="ARBA" id="ARBA00023163"/>
    </source>
</evidence>
<dbReference type="PANTHER" id="PTHR33164:SF56">
    <property type="entry name" value="HTH-TYPE TRANSCRIPTIONAL REGULATOR MHQR"/>
    <property type="match status" value="1"/>
</dbReference>
<dbReference type="AlphaFoldDB" id="A0A917JIV8"/>
<dbReference type="EMBL" id="BMDT01000009">
    <property type="protein sequence ID" value="GGI66224.1"/>
    <property type="molecule type" value="Genomic_DNA"/>
</dbReference>
<feature type="domain" description="HTH marR-type" evidence="3">
    <location>
        <begin position="7"/>
        <end position="139"/>
    </location>
</feature>
<dbReference type="PRINTS" id="PR00598">
    <property type="entry name" value="HTHMARR"/>
</dbReference>
<accession>A0A917JIV8</accession>
<sequence>MNRQDKSLKALIAILRTSGALENIVRKDVSCNNLNLTEFSVLELLYHKGPQTIQTIKNKILIASSSTTYVIDQLVKKGHVQREICQEDKRVTYVGITEEGKKLMDDIFPKHAERIETYFEQLTEDELVQLKVLLKKVNQ</sequence>
<evidence type="ECO:0000256" key="1">
    <source>
        <dbReference type="ARBA" id="ARBA00023015"/>
    </source>
</evidence>
<dbReference type="InterPro" id="IPR036390">
    <property type="entry name" value="WH_DNA-bd_sf"/>
</dbReference>
<keyword evidence="5" id="KW-1185">Reference proteome</keyword>
<name>A0A917JIV8_9ENTE</name>
<dbReference type="InterPro" id="IPR036388">
    <property type="entry name" value="WH-like_DNA-bd_sf"/>
</dbReference>
<gene>
    <name evidence="4" type="ORF">GCM10011482_18780</name>
</gene>
<dbReference type="PROSITE" id="PS50995">
    <property type="entry name" value="HTH_MARR_2"/>
    <property type="match status" value="1"/>
</dbReference>
<dbReference type="InterPro" id="IPR039422">
    <property type="entry name" value="MarR/SlyA-like"/>
</dbReference>
<dbReference type="GO" id="GO:0006950">
    <property type="term" value="P:response to stress"/>
    <property type="evidence" value="ECO:0007669"/>
    <property type="project" value="TreeGrafter"/>
</dbReference>
<protein>
    <submittedName>
        <fullName evidence="4">MarR family transcriptional regulator</fullName>
    </submittedName>
</protein>
<dbReference type="SMART" id="SM00347">
    <property type="entry name" value="HTH_MARR"/>
    <property type="match status" value="1"/>
</dbReference>
<reference evidence="4" key="1">
    <citation type="journal article" date="2014" name="Int. J. Syst. Evol. Microbiol.">
        <title>Complete genome sequence of Corynebacterium casei LMG S-19264T (=DSM 44701T), isolated from a smear-ripened cheese.</title>
        <authorList>
            <consortium name="US DOE Joint Genome Institute (JGI-PGF)"/>
            <person name="Walter F."/>
            <person name="Albersmeier A."/>
            <person name="Kalinowski J."/>
            <person name="Ruckert C."/>
        </authorList>
    </citation>
    <scope>NUCLEOTIDE SEQUENCE</scope>
    <source>
        <strain evidence="4">CCM 8433</strain>
    </source>
</reference>